<evidence type="ECO:0000256" key="5">
    <source>
        <dbReference type="ARBA" id="ARBA00022490"/>
    </source>
</evidence>
<evidence type="ECO:0000256" key="1">
    <source>
        <dbReference type="ARBA" id="ARBA00004123"/>
    </source>
</evidence>
<dbReference type="SUPFAM" id="SSF48371">
    <property type="entry name" value="ARM repeat"/>
    <property type="match status" value="1"/>
</dbReference>
<dbReference type="InterPro" id="IPR027417">
    <property type="entry name" value="P-loop_NTPase"/>
</dbReference>
<comment type="catalytic activity">
    <reaction evidence="13">
        <text>ATP + H2O = ADP + phosphate + H(+)</text>
        <dbReference type="Rhea" id="RHEA:13065"/>
        <dbReference type="ChEBI" id="CHEBI:15377"/>
        <dbReference type="ChEBI" id="CHEBI:15378"/>
        <dbReference type="ChEBI" id="CHEBI:30616"/>
        <dbReference type="ChEBI" id="CHEBI:43474"/>
        <dbReference type="ChEBI" id="CHEBI:456216"/>
    </reaction>
</comment>
<dbReference type="PROSITE" id="PS00211">
    <property type="entry name" value="ABC_TRANSPORTER_1"/>
    <property type="match status" value="1"/>
</dbReference>
<keyword evidence="9" id="KW-0378">Hydrolase</keyword>
<feature type="domain" description="ABC transporter" evidence="18">
    <location>
        <begin position="449"/>
        <end position="680"/>
    </location>
</feature>
<evidence type="ECO:0000256" key="4">
    <source>
        <dbReference type="ARBA" id="ARBA00011054"/>
    </source>
</evidence>
<keyword evidence="8" id="KW-0648">Protein biosynthesis</keyword>
<dbReference type="FunFam" id="1.25.10.10:FF:000076">
    <property type="entry name" value="Elongation factor 3"/>
    <property type="match status" value="1"/>
</dbReference>
<dbReference type="CDD" id="cd21175">
    <property type="entry name" value="LPMO_AA9"/>
    <property type="match status" value="1"/>
</dbReference>
<dbReference type="InterPro" id="IPR021133">
    <property type="entry name" value="HEAT_type_2"/>
</dbReference>
<keyword evidence="12" id="KW-0539">Nucleus</keyword>
<dbReference type="InterPro" id="IPR000953">
    <property type="entry name" value="Chromo/chromo_shadow_dom"/>
</dbReference>
<dbReference type="Pfam" id="PF03443">
    <property type="entry name" value="AA9"/>
    <property type="match status" value="1"/>
</dbReference>
<keyword evidence="5" id="KW-0963">Cytoplasm</keyword>
<dbReference type="InterPro" id="IPR050611">
    <property type="entry name" value="ABCF"/>
</dbReference>
<evidence type="ECO:0000313" key="19">
    <source>
        <dbReference type="EMBL" id="KAF5370561.1"/>
    </source>
</evidence>
<keyword evidence="20" id="KW-1185">Reference proteome</keyword>
<evidence type="ECO:0000256" key="10">
    <source>
        <dbReference type="ARBA" id="ARBA00022840"/>
    </source>
</evidence>
<dbReference type="GO" id="GO:0003723">
    <property type="term" value="F:RNA binding"/>
    <property type="evidence" value="ECO:0007669"/>
    <property type="project" value="UniProtKB-KW"/>
</dbReference>
<dbReference type="CDD" id="cd18626">
    <property type="entry name" value="CD_eEF3"/>
    <property type="match status" value="1"/>
</dbReference>
<comment type="catalytic activity">
    <reaction evidence="15">
        <text>[(1-&gt;4)-beta-D-glucosyl]n+m + reduced acceptor + O2 = 4-dehydro-beta-D-glucosyl-[(1-&gt;4)-beta-D-glucosyl]n-1 + [(1-&gt;4)-beta-D-glucosyl]m + acceptor + H2O.</text>
        <dbReference type="EC" id="1.14.99.56"/>
    </reaction>
</comment>
<feature type="repeat" description="HEAT" evidence="14">
    <location>
        <begin position="251"/>
        <end position="289"/>
    </location>
</feature>
<name>A0A8H5GSQ9_9AGAR</name>
<dbReference type="SMART" id="SM00382">
    <property type="entry name" value="AAA"/>
    <property type="match status" value="2"/>
</dbReference>
<dbReference type="InterPro" id="IPR015688">
    <property type="entry name" value="eEF3_ABC2_chromodomain-like"/>
</dbReference>
<evidence type="ECO:0000256" key="13">
    <source>
        <dbReference type="ARBA" id="ARBA00049360"/>
    </source>
</evidence>
<keyword evidence="8" id="KW-0251">Elongation factor</keyword>
<dbReference type="OrthoDB" id="2110130at2759"/>
<dbReference type="InterPro" id="IPR047038">
    <property type="entry name" value="eEF3_chromodomain-like_sf"/>
</dbReference>
<dbReference type="GO" id="GO:0030248">
    <property type="term" value="F:cellulose binding"/>
    <property type="evidence" value="ECO:0007669"/>
    <property type="project" value="UniProtKB-UniRule"/>
</dbReference>
<dbReference type="Pfam" id="PF00005">
    <property type="entry name" value="ABC_tran"/>
    <property type="match status" value="2"/>
</dbReference>
<dbReference type="Gene3D" id="2.40.50.990">
    <property type="match status" value="1"/>
</dbReference>
<comment type="domain">
    <text evidence="15">Has a modular structure: an endo-beta-1,4-glucanase catalytic module at the N-terminus, a linker rich in serines and threonines, and a C-terminal carbohydrate-binding module (CBM).</text>
</comment>
<dbReference type="PROSITE" id="PS50077">
    <property type="entry name" value="HEAT_REPEAT"/>
    <property type="match status" value="2"/>
</dbReference>
<dbReference type="SUPFAM" id="SSF54160">
    <property type="entry name" value="Chromo domain-like"/>
    <property type="match status" value="1"/>
</dbReference>
<feature type="repeat" description="HEAT" evidence="14">
    <location>
        <begin position="96"/>
        <end position="132"/>
    </location>
</feature>
<dbReference type="PANTHER" id="PTHR19211">
    <property type="entry name" value="ATP-BINDING TRANSPORT PROTEIN-RELATED"/>
    <property type="match status" value="1"/>
</dbReference>
<dbReference type="Proteomes" id="UP000559256">
    <property type="component" value="Unassembled WGS sequence"/>
</dbReference>
<dbReference type="PROSITE" id="PS50013">
    <property type="entry name" value="CHROMO_2"/>
    <property type="match status" value="1"/>
</dbReference>
<evidence type="ECO:0000256" key="3">
    <source>
        <dbReference type="ARBA" id="ARBA00004815"/>
    </source>
</evidence>
<keyword evidence="15" id="KW-0136">Cellulose degradation</keyword>
<reference evidence="19 20" key="1">
    <citation type="journal article" date="2020" name="ISME J.">
        <title>Uncovering the hidden diversity of litter-decomposition mechanisms in mushroom-forming fungi.</title>
        <authorList>
            <person name="Floudas D."/>
            <person name="Bentzer J."/>
            <person name="Ahren D."/>
            <person name="Johansson T."/>
            <person name="Persson P."/>
            <person name="Tunlid A."/>
        </authorList>
    </citation>
    <scope>NUCLEOTIDE SEQUENCE [LARGE SCALE GENOMIC DNA]</scope>
    <source>
        <strain evidence="19 20">CBS 291.85</strain>
    </source>
</reference>
<evidence type="ECO:0000256" key="16">
    <source>
        <dbReference type="SAM" id="MobiDB-lite"/>
    </source>
</evidence>
<evidence type="ECO:0000313" key="20">
    <source>
        <dbReference type="Proteomes" id="UP000559256"/>
    </source>
</evidence>
<dbReference type="GO" id="GO:0008810">
    <property type="term" value="F:cellulase activity"/>
    <property type="evidence" value="ECO:0007669"/>
    <property type="project" value="UniProtKB-UniRule"/>
</dbReference>
<feature type="compositionally biased region" description="Polar residues" evidence="16">
    <location>
        <begin position="993"/>
        <end position="1015"/>
    </location>
</feature>
<dbReference type="EMBL" id="JAACJM010000010">
    <property type="protein sequence ID" value="KAF5370561.1"/>
    <property type="molecule type" value="Genomic_DNA"/>
</dbReference>
<comment type="caution">
    <text evidence="19">The sequence shown here is derived from an EMBL/GenBank/DDBJ whole genome shotgun (WGS) entry which is preliminary data.</text>
</comment>
<comment type="pathway">
    <text evidence="3">Protein biosynthesis; polypeptide chain elongation.</text>
</comment>
<keyword evidence="15" id="KW-0119">Carbohydrate metabolism</keyword>
<dbReference type="InterPro" id="IPR017871">
    <property type="entry name" value="ABC_transporter-like_CS"/>
</dbReference>
<dbReference type="PROSITE" id="PS00598">
    <property type="entry name" value="CHROMO_1"/>
    <property type="match status" value="1"/>
</dbReference>
<dbReference type="Gene3D" id="3.40.50.300">
    <property type="entry name" value="P-loop containing nucleotide triphosphate hydrolases"/>
    <property type="match status" value="2"/>
</dbReference>
<sequence length="1361" mass="148525">MSPVAMSDPLNSTFGPIIETLRTAPTAPDAKAAADKLAREVAKNGLQSLEDNNVIKNMHSFATNKKSGYERESAAVAFHSFANILGAPAGPLLLPSLPILFDLYMDKGEVVRIAATSAVKAILKILPPEATRFAFRTLEPILDSGKWKTKVGVLDVMRGFVATAKDAVAAELGQILPKVENAMHDTKSEVSTAAIKCATALCTTLANPDLASHIPILVKCMSNPDSVPACIKSLSSTTFVAEVKAPALAVLVPLLIRALNDRSMEVQRRCVVVIDNLVKLVRDPNVAAEYLSPLVDGTQRIAKGAAFPEVRAFAETALQTLLKSGASAIGTSTHRDIEGETAEAIKTLLTLLPEDLRGPQSSLNGPYIPKYSLLAVSLDFQASLVADLIHARAFTDVEAWNRAIGVYMTPWTDAERSKAFAQAVRAHFLAVDQAKYAVITDDSDEEGEILCNTLFSLAYGALLLLSHTTLRLIRGRRYGILGTNGSGKSTLMRQLRDGKVENFPPQDQLRCVMVEHSLQGEDASLSVLDFVAADKALVDVPRSKIRDQLLEVGFDDARQADIVGGLSGGWKMKLELARAMLYNADLLLLDEPTNHLDRASVAWLEQYLIAHCRFLDNVTTDVIHYEDKKLVYYRGNLSKFVSIHPEAKSYYTLAATSVKFSFPPPGSLMGVRSPTRAILKMTDCTFTYPGRSTPSLYNVSCALSLSSRVGIVGPNGAGKSTLIKLLTGETVPQEGTVYKHPALRIGYVSQHATHHIERHLEKTPIGYIQWRFQDGHDREILEKATRVLTDEEKAIMEKEWVGKDGSKRKLELIMGRQKLKKSFQYEIKWRGLDHKWNTWVPREVLLEKGFTKLVQQFDDLESSREGAGTRETRADIVRKHLEDIGLDGDIAQYNEISGLSGGQKIKLVIAACLWNKPQICILDEPSNFLDREALGGLAVAIRDWAGAVVIISHNHEFVSALCPEIWNVEAGRMSQQGKVGTIDDAFLDKKGSGTSTPIRSRLQTPAASANVTPAGSGTEEPGTGAATPPIKKKKKLTRNQAKAQEERRRLRKLAWLTQGGPKPEDTDTLKYPKTLLAFNNHDVSKVRYAIRMSAIVRIVVALACIATVCGHGFVHTVVTDSQIYPGWNPFSDPYANPIPIRIVRKIQDDGFVSSSDPDLGCNHEGDLGNAGLADVEAGSKVVFQWSYWPADHQGPVSTYMASCNGDCALFSAREAQWFKIDAEGYDPNTKQWAADRLRANNNSWVSTVPTGIESGQYVSAYDCFPLSATGLLTPTSYAPLANSERDNCTALCNSSVLSELLLQVNGGGDGRPPTSDLVKIPGLYDNVLFPNIYSDFGSFTVPGPPPVTFGTVSGDLTHRIL</sequence>
<dbReference type="GO" id="GO:0005829">
    <property type="term" value="C:cytosol"/>
    <property type="evidence" value="ECO:0007669"/>
    <property type="project" value="UniProtKB-SubCell"/>
</dbReference>
<evidence type="ECO:0000256" key="15">
    <source>
        <dbReference type="RuleBase" id="RU368122"/>
    </source>
</evidence>
<dbReference type="GO" id="GO:0030245">
    <property type="term" value="P:cellulose catabolic process"/>
    <property type="evidence" value="ECO:0007669"/>
    <property type="project" value="UniProtKB-UniRule"/>
</dbReference>
<dbReference type="SUPFAM" id="SSF52540">
    <property type="entry name" value="P-loop containing nucleoside triphosphate hydrolases"/>
    <property type="match status" value="2"/>
</dbReference>
<comment type="subcellular location">
    <subcellularLocation>
        <location evidence="2">Cytoplasm</location>
        <location evidence="2">Cytosol</location>
    </subcellularLocation>
    <subcellularLocation>
        <location evidence="1">Nucleus</location>
    </subcellularLocation>
    <subcellularLocation>
        <location evidence="15">Secreted</location>
    </subcellularLocation>
</comment>
<dbReference type="GO" id="GO:0005634">
    <property type="term" value="C:nucleus"/>
    <property type="evidence" value="ECO:0007669"/>
    <property type="project" value="UniProtKB-SubCell"/>
</dbReference>
<evidence type="ECO:0000256" key="2">
    <source>
        <dbReference type="ARBA" id="ARBA00004514"/>
    </source>
</evidence>
<keyword evidence="6" id="KW-0677">Repeat</keyword>
<dbReference type="GO" id="GO:0006338">
    <property type="term" value="P:chromatin remodeling"/>
    <property type="evidence" value="ECO:0007669"/>
    <property type="project" value="UniProtKB-ARBA"/>
</dbReference>
<feature type="domain" description="ABC transporter" evidence="18">
    <location>
        <begin position="679"/>
        <end position="995"/>
    </location>
</feature>
<dbReference type="InterPro" id="IPR016024">
    <property type="entry name" value="ARM-type_fold"/>
</dbReference>
<feature type="region of interest" description="Disordered" evidence="16">
    <location>
        <begin position="993"/>
        <end position="1051"/>
    </location>
</feature>
<dbReference type="InterPro" id="IPR023779">
    <property type="entry name" value="Chromodomain_CS"/>
</dbReference>
<evidence type="ECO:0000259" key="18">
    <source>
        <dbReference type="PROSITE" id="PS50893"/>
    </source>
</evidence>
<evidence type="ECO:0000256" key="9">
    <source>
        <dbReference type="ARBA" id="ARBA00022801"/>
    </source>
</evidence>
<dbReference type="FunFam" id="2.40.50.990:FF:000002">
    <property type="entry name" value="mRNA export factor elf1"/>
    <property type="match status" value="1"/>
</dbReference>
<dbReference type="InterPro" id="IPR016197">
    <property type="entry name" value="Chromo-like_dom_sf"/>
</dbReference>
<dbReference type="InterPro" id="IPR034085">
    <property type="entry name" value="TOG"/>
</dbReference>
<protein>
    <recommendedName>
        <fullName evidence="15">AA9 family lytic polysaccharide monooxygenase</fullName>
        <ecNumber evidence="15">1.14.99.56</ecNumber>
    </recommendedName>
    <alternativeName>
        <fullName evidence="15">Endo-beta-1,4-glucanase</fullName>
    </alternativeName>
    <alternativeName>
        <fullName evidence="15">Glycosyl hydrolase 61 family protein</fullName>
    </alternativeName>
</protein>
<dbReference type="GO" id="GO:0005524">
    <property type="term" value="F:ATP binding"/>
    <property type="evidence" value="ECO:0007669"/>
    <property type="project" value="UniProtKB-KW"/>
</dbReference>
<dbReference type="PROSITE" id="PS50893">
    <property type="entry name" value="ABC_TRANSPORTER_2"/>
    <property type="match status" value="2"/>
</dbReference>
<evidence type="ECO:0000256" key="7">
    <source>
        <dbReference type="ARBA" id="ARBA00022741"/>
    </source>
</evidence>
<dbReference type="InterPro" id="IPR005103">
    <property type="entry name" value="AA9_LPMO"/>
</dbReference>
<keyword evidence="15" id="KW-1015">Disulfide bond</keyword>
<keyword evidence="15" id="KW-0624">Polysaccharide degradation</keyword>
<comment type="function">
    <text evidence="15">Lytic polysaccharide monooxygenase (LMPO) that depolymerizes crystalline and amorphous polysaccharides via the oxidation of scissile alpha- or beta-(1-4)-glycosidic bonds, yielding C1 and/or C4 oxidation products. Catalysis by LPMOs requires the reduction of the active-site copper from Cu(II) to Cu(I) by a reducing agent and H(2)O(2) or O(2) as a cosubstrate.</text>
</comment>
<organism evidence="19 20">
    <name type="scientific">Tetrapyrgos nigripes</name>
    <dbReference type="NCBI Taxonomy" id="182062"/>
    <lineage>
        <taxon>Eukaryota</taxon>
        <taxon>Fungi</taxon>
        <taxon>Dikarya</taxon>
        <taxon>Basidiomycota</taxon>
        <taxon>Agaricomycotina</taxon>
        <taxon>Agaricomycetes</taxon>
        <taxon>Agaricomycetidae</taxon>
        <taxon>Agaricales</taxon>
        <taxon>Marasmiineae</taxon>
        <taxon>Marasmiaceae</taxon>
        <taxon>Tetrapyrgos</taxon>
    </lineage>
</organism>
<dbReference type="PANTHER" id="PTHR19211:SF14">
    <property type="entry name" value="ATP-BINDING CASSETTE SUB-FAMILY F MEMBER 1"/>
    <property type="match status" value="1"/>
</dbReference>
<dbReference type="InterPro" id="IPR023780">
    <property type="entry name" value="Chromo_domain"/>
</dbReference>
<dbReference type="InterPro" id="IPR003593">
    <property type="entry name" value="AAA+_ATPase"/>
</dbReference>
<dbReference type="GO" id="GO:0005576">
    <property type="term" value="C:extracellular region"/>
    <property type="evidence" value="ECO:0007669"/>
    <property type="project" value="UniProtKB-SubCell"/>
</dbReference>
<dbReference type="Gene3D" id="1.25.10.10">
    <property type="entry name" value="Leucine-rich Repeat Variant"/>
    <property type="match status" value="1"/>
</dbReference>
<evidence type="ECO:0000256" key="14">
    <source>
        <dbReference type="PROSITE-ProRule" id="PRU00103"/>
    </source>
</evidence>
<proteinExistence type="inferred from homology"/>
<comment type="similarity">
    <text evidence="4">Belongs to the ABC transporter superfamily. ABCF family. EF3 subfamily.</text>
</comment>
<keyword evidence="7" id="KW-0547">Nucleotide-binding</keyword>
<dbReference type="SMART" id="SM01349">
    <property type="entry name" value="TOG"/>
    <property type="match status" value="1"/>
</dbReference>
<keyword evidence="15" id="KW-0964">Secreted</keyword>
<dbReference type="InterPro" id="IPR003439">
    <property type="entry name" value="ABC_transporter-like_ATP-bd"/>
</dbReference>
<dbReference type="Pfam" id="PF24987">
    <property type="entry name" value="HEAT_EF3_N"/>
    <property type="match status" value="1"/>
</dbReference>
<dbReference type="Pfam" id="PF24984">
    <property type="entry name" value="HEAT_EF3_GNC1"/>
    <property type="match status" value="1"/>
</dbReference>
<dbReference type="InterPro" id="IPR011989">
    <property type="entry name" value="ARM-like"/>
</dbReference>
<evidence type="ECO:0000259" key="17">
    <source>
        <dbReference type="PROSITE" id="PS50013"/>
    </source>
</evidence>
<keyword evidence="11" id="KW-0694">RNA-binding</keyword>
<evidence type="ECO:0000256" key="11">
    <source>
        <dbReference type="ARBA" id="ARBA00022884"/>
    </source>
</evidence>
<dbReference type="EC" id="1.14.99.56" evidence="15"/>
<gene>
    <name evidence="19" type="ORF">D9758_001885</name>
</gene>
<accession>A0A8H5GSQ9</accession>
<feature type="domain" description="Chromo" evidence="17">
    <location>
        <begin position="808"/>
        <end position="869"/>
    </location>
</feature>
<evidence type="ECO:0000256" key="12">
    <source>
        <dbReference type="ARBA" id="ARBA00023242"/>
    </source>
</evidence>
<dbReference type="Gene3D" id="2.70.50.70">
    <property type="match status" value="1"/>
</dbReference>
<dbReference type="GO" id="GO:0016887">
    <property type="term" value="F:ATP hydrolysis activity"/>
    <property type="evidence" value="ECO:0007669"/>
    <property type="project" value="InterPro"/>
</dbReference>
<evidence type="ECO:0000256" key="6">
    <source>
        <dbReference type="ARBA" id="ARBA00022737"/>
    </source>
</evidence>
<dbReference type="Pfam" id="PF00385">
    <property type="entry name" value="Chromo"/>
    <property type="match status" value="1"/>
</dbReference>
<dbReference type="SMART" id="SM00298">
    <property type="entry name" value="CHROMO"/>
    <property type="match status" value="1"/>
</dbReference>
<dbReference type="CDD" id="cd03221">
    <property type="entry name" value="ABCF_EF-3"/>
    <property type="match status" value="1"/>
</dbReference>
<dbReference type="GO" id="GO:0003746">
    <property type="term" value="F:translation elongation factor activity"/>
    <property type="evidence" value="ECO:0007669"/>
    <property type="project" value="UniProtKB-KW"/>
</dbReference>
<keyword evidence="10" id="KW-0067">ATP-binding</keyword>
<evidence type="ECO:0000256" key="8">
    <source>
        <dbReference type="ARBA" id="ARBA00022768"/>
    </source>
</evidence>